<evidence type="ECO:0008006" key="3">
    <source>
        <dbReference type="Google" id="ProtNLM"/>
    </source>
</evidence>
<dbReference type="Proteomes" id="UP000223061">
    <property type="component" value="Segment"/>
</dbReference>
<accession>A0A0U2BX31</accession>
<reference evidence="1 2" key="1">
    <citation type="submission" date="2015-04" db="EMBL/GenBank/DDBJ databases">
        <title>Isolation and characterization of bacteriophages from East Africa Rift Valley soda lakes.</title>
        <authorList>
            <person name="van Zyl L.J."/>
            <person name="Nemavhulani S."/>
            <person name="Cowan D.A."/>
            <person name="Trindade M.I."/>
        </authorList>
    </citation>
    <scope>NUCLEOTIDE SEQUENCE [LARGE SCALE GENOMIC DNA]</scope>
</reference>
<gene>
    <name evidence="1" type="ORF">Shpa_11</name>
</gene>
<evidence type="ECO:0000313" key="2">
    <source>
        <dbReference type="Proteomes" id="UP000223061"/>
    </source>
</evidence>
<proteinExistence type="predicted"/>
<dbReference type="InterPro" id="IPR021508">
    <property type="entry name" value="Gp17-like"/>
</dbReference>
<organism evidence="1 2">
    <name type="scientific">Paracoccus phage Shpa</name>
    <dbReference type="NCBI Taxonomy" id="1647282"/>
    <lineage>
        <taxon>Viruses</taxon>
        <taxon>Duplodnaviria</taxon>
        <taxon>Heunggongvirae</taxon>
        <taxon>Uroviricota</taxon>
        <taxon>Caudoviricetes</taxon>
        <taxon>Vhulanivirus</taxon>
        <taxon>Vhulanivirus Shpa</taxon>
    </lineage>
</organism>
<dbReference type="EMBL" id="KR072689">
    <property type="protein sequence ID" value="AKG94522.1"/>
    <property type="molecule type" value="Genomic_DNA"/>
</dbReference>
<dbReference type="Pfam" id="PF11367">
    <property type="entry name" value="Tail_completion_gp17"/>
    <property type="match status" value="1"/>
</dbReference>
<sequence length="124" mass="13660">MELQLRALLLASLSLPAARISWGEHPQSITSPYVVLTRISDGQGLTLKGPDGLTRSRVQIDIYAPVYSAAKQVSDAVKALLHGYRGAGFRLVSHDGTRDSREGGEDADRLHRISMDFLVTWRET</sequence>
<keyword evidence="2" id="KW-1185">Reference proteome</keyword>
<protein>
    <recommendedName>
        <fullName evidence="3">DUF3168 domain-containing protein</fullName>
    </recommendedName>
</protein>
<name>A0A0U2BX31_9CAUD</name>
<evidence type="ECO:0000313" key="1">
    <source>
        <dbReference type="EMBL" id="AKG94522.1"/>
    </source>
</evidence>